<dbReference type="AlphaFoldDB" id="A0A2H3P9V1"/>
<keyword evidence="2" id="KW-1133">Transmembrane helix</keyword>
<keyword evidence="2" id="KW-0472">Membrane</keyword>
<organism evidence="3 4">
    <name type="scientific">Longimonas halophila</name>
    <dbReference type="NCBI Taxonomy" id="1469170"/>
    <lineage>
        <taxon>Bacteria</taxon>
        <taxon>Pseudomonadati</taxon>
        <taxon>Rhodothermota</taxon>
        <taxon>Rhodothermia</taxon>
        <taxon>Rhodothermales</taxon>
        <taxon>Salisaetaceae</taxon>
        <taxon>Longimonas</taxon>
    </lineage>
</organism>
<protein>
    <submittedName>
        <fullName evidence="3">Uncharacterized protein</fullName>
    </submittedName>
</protein>
<reference evidence="3 4" key="1">
    <citation type="submission" date="2017-10" db="EMBL/GenBank/DDBJ databases">
        <title>Draft genome of Longimonas halophila.</title>
        <authorList>
            <person name="Goh K.M."/>
            <person name="Shamsir M.S."/>
            <person name="Lim S.W."/>
        </authorList>
    </citation>
    <scope>NUCLEOTIDE SEQUENCE [LARGE SCALE GENOMIC DNA]</scope>
    <source>
        <strain evidence="3 4">KCTC 42399</strain>
    </source>
</reference>
<gene>
    <name evidence="3" type="ORF">CRI93_03455</name>
</gene>
<evidence type="ECO:0000256" key="1">
    <source>
        <dbReference type="SAM" id="MobiDB-lite"/>
    </source>
</evidence>
<accession>A0A2H3P9V1</accession>
<proteinExistence type="predicted"/>
<comment type="caution">
    <text evidence="3">The sequence shown here is derived from an EMBL/GenBank/DDBJ whole genome shotgun (WGS) entry which is preliminary data.</text>
</comment>
<sequence length="371" mass="41006">MNTLEHDIFRYVDLSDAEQRAVEKRVAERPEYEALLAEVKQLEAELRRVRLPNVSEEGGESVPLSLLALYAIDRARSARASDREALQPFFEEVEARLAHDTDLQRRLQPMIDRAKELDDTFDVANHLQSVTGIDLEAVPVHDTSDSNNENDDGPSTTALGTNGHASVGTASSSRDSRGATPRKGQNEPPHRASGQVWRAARYAAMIAAVLLVAYGVLLGISIATQAPAERMAVLNPDEMHVEGYQVRTRSATAAPRSNDERFLQALEVLRASHSAPLGLFPQFNEAQVQEAQNLLTTVVDNEEAGSFLQLEASFFLAKTHLAQSEIEPARQALKRVVMGEGRRIDEATRMLESLQRHYPMEEPTLPEGAQL</sequence>
<dbReference type="RefSeq" id="WP_098061218.1">
    <property type="nucleotide sequence ID" value="NZ_PDEP01000002.1"/>
</dbReference>
<feature type="transmembrane region" description="Helical" evidence="2">
    <location>
        <begin position="202"/>
        <end position="223"/>
    </location>
</feature>
<keyword evidence="2" id="KW-0812">Transmembrane</keyword>
<evidence type="ECO:0000313" key="3">
    <source>
        <dbReference type="EMBL" id="PEN08821.1"/>
    </source>
</evidence>
<feature type="region of interest" description="Disordered" evidence="1">
    <location>
        <begin position="135"/>
        <end position="192"/>
    </location>
</feature>
<feature type="compositionally biased region" description="Polar residues" evidence="1">
    <location>
        <begin position="153"/>
        <end position="173"/>
    </location>
</feature>
<evidence type="ECO:0000256" key="2">
    <source>
        <dbReference type="SAM" id="Phobius"/>
    </source>
</evidence>
<name>A0A2H3P9V1_9BACT</name>
<dbReference type="Proteomes" id="UP000221024">
    <property type="component" value="Unassembled WGS sequence"/>
</dbReference>
<dbReference type="OrthoDB" id="1495292at2"/>
<dbReference type="EMBL" id="PDEP01000002">
    <property type="protein sequence ID" value="PEN08821.1"/>
    <property type="molecule type" value="Genomic_DNA"/>
</dbReference>
<keyword evidence="4" id="KW-1185">Reference proteome</keyword>
<evidence type="ECO:0000313" key="4">
    <source>
        <dbReference type="Proteomes" id="UP000221024"/>
    </source>
</evidence>